<accession>A0A1I4CBH2</accession>
<feature type="compositionally biased region" description="Acidic residues" evidence="1">
    <location>
        <begin position="31"/>
        <end position="42"/>
    </location>
</feature>
<evidence type="ECO:0008006" key="4">
    <source>
        <dbReference type="Google" id="ProtNLM"/>
    </source>
</evidence>
<keyword evidence="3" id="KW-1185">Reference proteome</keyword>
<protein>
    <recommendedName>
        <fullName evidence="4">DUF3306 domain-containing protein</fullName>
    </recommendedName>
</protein>
<dbReference type="OrthoDB" id="8100830at2"/>
<dbReference type="AlphaFoldDB" id="A0A1I4CBH2"/>
<dbReference type="Proteomes" id="UP000199550">
    <property type="component" value="Unassembled WGS sequence"/>
</dbReference>
<dbReference type="RefSeq" id="WP_090184716.1">
    <property type="nucleotide sequence ID" value="NZ_FOTF01000002.1"/>
</dbReference>
<evidence type="ECO:0000256" key="1">
    <source>
        <dbReference type="SAM" id="MobiDB-lite"/>
    </source>
</evidence>
<dbReference type="InterPro" id="IPR021735">
    <property type="entry name" value="DUF3306"/>
</dbReference>
<reference evidence="3" key="1">
    <citation type="submission" date="2016-10" db="EMBL/GenBank/DDBJ databases">
        <authorList>
            <person name="Varghese N."/>
            <person name="Submissions S."/>
        </authorList>
    </citation>
    <scope>NUCLEOTIDE SEQUENCE [LARGE SCALE GENOMIC DNA]</scope>
    <source>
        <strain evidence="3">DSM 16199</strain>
    </source>
</reference>
<dbReference type="Pfam" id="PF11748">
    <property type="entry name" value="DUF3306"/>
    <property type="match status" value="1"/>
</dbReference>
<evidence type="ECO:0000313" key="3">
    <source>
        <dbReference type="Proteomes" id="UP000199550"/>
    </source>
</evidence>
<organism evidence="2 3">
    <name type="scientific">Loktanella salsilacus</name>
    <dbReference type="NCBI Taxonomy" id="195913"/>
    <lineage>
        <taxon>Bacteria</taxon>
        <taxon>Pseudomonadati</taxon>
        <taxon>Pseudomonadota</taxon>
        <taxon>Alphaproteobacteria</taxon>
        <taxon>Rhodobacterales</taxon>
        <taxon>Roseobacteraceae</taxon>
        <taxon>Loktanella</taxon>
    </lineage>
</organism>
<gene>
    <name evidence="2" type="ORF">SAMN04488004_10228</name>
</gene>
<evidence type="ECO:0000313" key="2">
    <source>
        <dbReference type="EMBL" id="SFK77629.1"/>
    </source>
</evidence>
<feature type="region of interest" description="Disordered" evidence="1">
    <location>
        <begin position="19"/>
        <end position="42"/>
    </location>
</feature>
<name>A0A1I4CBH2_9RHOB</name>
<proteinExistence type="predicted"/>
<feature type="region of interest" description="Disordered" evidence="1">
    <location>
        <begin position="171"/>
        <end position="215"/>
    </location>
</feature>
<sequence length="215" mass="23332">MSQEQSFFARRRAGLKAEREAELVSVPEEPVTPEEVEPDLSEMSDTDILELLDLPDPDTLRKGDNFAAFMAKAVPMHLRNRALRNLWRSDPVLACLDGLNDYDTDYLTGSTGQGVIKTSYQVGRGLLAHVEKMAEEAAAKDAAAEVAIADAEADTQDPLREDVAPVVASVANASVPTEDVNEDTAAQDGVDDADDADAPAARAPRRMRFEFGDRT</sequence>
<dbReference type="EMBL" id="FOTF01000002">
    <property type="protein sequence ID" value="SFK77629.1"/>
    <property type="molecule type" value="Genomic_DNA"/>
</dbReference>
<dbReference type="STRING" id="195913.SAMN04488004_10228"/>